<dbReference type="SMART" id="SM00487">
    <property type="entry name" value="DEXDc"/>
    <property type="match status" value="1"/>
</dbReference>
<feature type="domain" description="Helicase C-terminal" evidence="6">
    <location>
        <begin position="389"/>
        <end position="537"/>
    </location>
</feature>
<dbReference type="PROSITE" id="PS51192">
    <property type="entry name" value="HELICASE_ATP_BIND_1"/>
    <property type="match status" value="1"/>
</dbReference>
<name>A0A3A1P6H4_9SPHN</name>
<dbReference type="GO" id="GO:0004386">
    <property type="term" value="F:helicase activity"/>
    <property type="evidence" value="ECO:0007669"/>
    <property type="project" value="UniProtKB-KW"/>
</dbReference>
<dbReference type="Pfam" id="PF00176">
    <property type="entry name" value="SNF2-rel_dom"/>
    <property type="match status" value="1"/>
</dbReference>
<dbReference type="Pfam" id="PF00271">
    <property type="entry name" value="Helicase_C"/>
    <property type="match status" value="1"/>
</dbReference>
<sequence length="690" mass="77239">MLADALRLAMRRGAGPFRSAAQLGVEPRAYQLVPLLMALKLEVKRLLIADDVGIGKTIEAGMILREMFDRGQIDRFAVICPPHLVPQWREELATKFDLDAVEVTASNARALERGLPASQSLFEAYPYTIVSLDYIKADNRRDEFARACPSLVIVDEAHSCVGGEKGKHQRYELLQRLAADEERHMLFLTATPHSGDEDAYDRLLGLLHPDFAFGPEGGDRNARERYAYRLQQHFVQRRRADVEEDEWKAGKAFPKHLEDERTYTLTGPWAEFQEDVLDYCVGVTKSAGENAQRRRMAFWSTLALMRCIGSSPAAAHRALSNRLAGFGEEKENQAAVFDEEDGLLSDNDVEPGTAIDGDERRELEALIEAASNLAVKFGQDPKYKTLLSTLNELIEQESASPIVFCRYIETAKAVGAALSRQFKGHKVEVITGELTQEDRRARIEAMDPDQPRILVATDCLSEGINLQSLFDAVIHYDLSWNPTRHQQREGRVNRFGQASPSVWTVMMYGDNSMIDGAVLEVITRKADAIRKATGVTVPIPEDSTSVSAALMKAMILRSEGARAQGVLDLFGTTDNVERHWRDAEENARKSRARYAQGTMKPAEVIPEWQAMRALQGGQEEVERFTRRALQRVGQNLARSATPTVVFNQLPEAMFEKLQSRNLTGSRRISFLDVSVVRTFGTTRGVDQRSV</sequence>
<reference evidence="7 8" key="1">
    <citation type="submission" date="2018-08" db="EMBL/GenBank/DDBJ databases">
        <title>Erythrobacter zhengii sp.nov., a bacterium isolated from deep-sea sediment.</title>
        <authorList>
            <person name="Fang C."/>
            <person name="Wu Y.-H."/>
            <person name="Sun C."/>
            <person name="Wang H."/>
            <person name="Cheng H."/>
            <person name="Meng F.-X."/>
            <person name="Wang C.-S."/>
            <person name="Xu X.-W."/>
        </authorList>
    </citation>
    <scope>NUCLEOTIDE SEQUENCE [LARGE SCALE GENOMIC DNA]</scope>
    <source>
        <strain evidence="7 8">CCTCC AB 2015396</strain>
    </source>
</reference>
<keyword evidence="1" id="KW-0547">Nucleotide-binding</keyword>
<evidence type="ECO:0000256" key="2">
    <source>
        <dbReference type="ARBA" id="ARBA00022801"/>
    </source>
</evidence>
<protein>
    <submittedName>
        <fullName evidence="7">Helicase</fullName>
    </submittedName>
</protein>
<dbReference type="InterPro" id="IPR014001">
    <property type="entry name" value="Helicase_ATP-bd"/>
</dbReference>
<keyword evidence="2" id="KW-0378">Hydrolase</keyword>
<dbReference type="CDD" id="cd18793">
    <property type="entry name" value="SF2_C_SNF"/>
    <property type="match status" value="1"/>
</dbReference>
<dbReference type="InterPro" id="IPR001650">
    <property type="entry name" value="Helicase_C-like"/>
</dbReference>
<dbReference type="InterPro" id="IPR027417">
    <property type="entry name" value="P-loop_NTPase"/>
</dbReference>
<dbReference type="SUPFAM" id="SSF52540">
    <property type="entry name" value="P-loop containing nucleoside triphosphate hydrolases"/>
    <property type="match status" value="1"/>
</dbReference>
<organism evidence="7 8">
    <name type="scientific">Aurantiacibacter xanthus</name>
    <dbReference type="NCBI Taxonomy" id="1784712"/>
    <lineage>
        <taxon>Bacteria</taxon>
        <taxon>Pseudomonadati</taxon>
        <taxon>Pseudomonadota</taxon>
        <taxon>Alphaproteobacteria</taxon>
        <taxon>Sphingomonadales</taxon>
        <taxon>Erythrobacteraceae</taxon>
        <taxon>Aurantiacibacter</taxon>
    </lineage>
</organism>
<dbReference type="GO" id="GO:0005524">
    <property type="term" value="F:ATP binding"/>
    <property type="evidence" value="ECO:0007669"/>
    <property type="project" value="UniProtKB-KW"/>
</dbReference>
<evidence type="ECO:0000256" key="1">
    <source>
        <dbReference type="ARBA" id="ARBA00022741"/>
    </source>
</evidence>
<feature type="non-terminal residue" evidence="7">
    <location>
        <position position="690"/>
    </location>
</feature>
<dbReference type="PANTHER" id="PTHR45766:SF6">
    <property type="entry name" value="SWI_SNF-RELATED MATRIX-ASSOCIATED ACTIN-DEPENDENT REGULATOR OF CHROMATIN SUBFAMILY A-LIKE PROTEIN 1"/>
    <property type="match status" value="1"/>
</dbReference>
<keyword evidence="3 7" id="KW-0347">Helicase</keyword>
<comment type="caution">
    <text evidence="7">The sequence shown here is derived from an EMBL/GenBank/DDBJ whole genome shotgun (WGS) entry which is preliminary data.</text>
</comment>
<evidence type="ECO:0000256" key="4">
    <source>
        <dbReference type="ARBA" id="ARBA00022840"/>
    </source>
</evidence>
<evidence type="ECO:0000256" key="3">
    <source>
        <dbReference type="ARBA" id="ARBA00022806"/>
    </source>
</evidence>
<dbReference type="PROSITE" id="PS51194">
    <property type="entry name" value="HELICASE_CTER"/>
    <property type="match status" value="1"/>
</dbReference>
<feature type="domain" description="Helicase ATP-binding" evidence="5">
    <location>
        <begin position="37"/>
        <end position="210"/>
    </location>
</feature>
<accession>A0A3A1P6H4</accession>
<keyword evidence="8" id="KW-1185">Reference proteome</keyword>
<evidence type="ECO:0000259" key="6">
    <source>
        <dbReference type="PROSITE" id="PS51194"/>
    </source>
</evidence>
<dbReference type="InterPro" id="IPR038718">
    <property type="entry name" value="SNF2-like_sf"/>
</dbReference>
<dbReference type="EMBL" id="QXFM01000070">
    <property type="protein sequence ID" value="RIV88366.1"/>
    <property type="molecule type" value="Genomic_DNA"/>
</dbReference>
<dbReference type="Proteomes" id="UP000265366">
    <property type="component" value="Unassembled WGS sequence"/>
</dbReference>
<dbReference type="Gene3D" id="3.40.50.10810">
    <property type="entry name" value="Tandem AAA-ATPase domain"/>
    <property type="match status" value="1"/>
</dbReference>
<evidence type="ECO:0000259" key="5">
    <source>
        <dbReference type="PROSITE" id="PS51192"/>
    </source>
</evidence>
<dbReference type="CDD" id="cd18011">
    <property type="entry name" value="DEXDc_RapA"/>
    <property type="match status" value="1"/>
</dbReference>
<dbReference type="InterPro" id="IPR057342">
    <property type="entry name" value="DEXDc_RapA"/>
</dbReference>
<dbReference type="InterPro" id="IPR049730">
    <property type="entry name" value="SNF2/RAD54-like_C"/>
</dbReference>
<dbReference type="Gene3D" id="3.40.50.300">
    <property type="entry name" value="P-loop containing nucleotide triphosphate hydrolases"/>
    <property type="match status" value="1"/>
</dbReference>
<gene>
    <name evidence="7" type="ORF">D2V17_07620</name>
</gene>
<evidence type="ECO:0000313" key="8">
    <source>
        <dbReference type="Proteomes" id="UP000265366"/>
    </source>
</evidence>
<dbReference type="SMART" id="SM00490">
    <property type="entry name" value="HELICc"/>
    <property type="match status" value="1"/>
</dbReference>
<proteinExistence type="predicted"/>
<dbReference type="PANTHER" id="PTHR45766">
    <property type="entry name" value="DNA ANNEALING HELICASE AND ENDONUCLEASE ZRANB3 FAMILY MEMBER"/>
    <property type="match status" value="1"/>
</dbReference>
<keyword evidence="4" id="KW-0067">ATP-binding</keyword>
<dbReference type="GO" id="GO:0016787">
    <property type="term" value="F:hydrolase activity"/>
    <property type="evidence" value="ECO:0007669"/>
    <property type="project" value="UniProtKB-KW"/>
</dbReference>
<dbReference type="InterPro" id="IPR000330">
    <property type="entry name" value="SNF2_N"/>
</dbReference>
<dbReference type="OrthoDB" id="9814088at2"/>
<evidence type="ECO:0000313" key="7">
    <source>
        <dbReference type="EMBL" id="RIV88366.1"/>
    </source>
</evidence>
<dbReference type="AlphaFoldDB" id="A0A3A1P6H4"/>